<keyword evidence="3" id="KW-1185">Reference proteome</keyword>
<dbReference type="EMBL" id="CAJNOR010003170">
    <property type="protein sequence ID" value="CAF1385267.1"/>
    <property type="molecule type" value="Genomic_DNA"/>
</dbReference>
<reference evidence="1" key="1">
    <citation type="submission" date="2021-02" db="EMBL/GenBank/DDBJ databases">
        <authorList>
            <person name="Nowell W R."/>
        </authorList>
    </citation>
    <scope>NUCLEOTIDE SEQUENCE</scope>
</reference>
<evidence type="ECO:0000313" key="2">
    <source>
        <dbReference type="EMBL" id="CAF1532651.1"/>
    </source>
</evidence>
<dbReference type="EMBL" id="CAJNOJ010000905">
    <property type="protein sequence ID" value="CAF1532651.1"/>
    <property type="molecule type" value="Genomic_DNA"/>
</dbReference>
<name>A0A815JW35_ADIRI</name>
<sequence length="556" mass="65418">MLKLIGSRIVSLRITLTNTISGWSFVSSSFRYLQMALLQRLHLIDIEPDEFDELLLDNFVKQLHTLLIDVSPSNSFNGLQIEGIYLVKICSRMPFLKTCRLPFNYDDMKRNSTGNYSLKYEISLTNLLNFNQLRTLTIGIHTAQFLERLLLCIPLIENFSFTIRNRDNHENDNEIILPVAIDSHHLRYLSRLNMHCLDRISFYRMTALFSLVFDRLNHLSLKLDAYMSISDSLIISGDIIQQLCIDRLKSMATYRLSLLLSVENDMQDKFIFNSFLKSPFIHQEKSRVLIQEYTNHDISRSYHCFMIYTFPYNDTVIKPCVFSTNLQRFSQTTTNAMNLFPRINTLSLFGYKKMKYIRDLGNIRSSISSLVPWTLFTHIEINDSDVITHHTLRSILEMAYNVHTLDIFDDRGVFFRTILHNKDSFGRRINQQIKSLKIFDASWTLQNVQRFCRLLSNQFSSLKTFSFTIFASYLHWRWQPSHTIGGKNKSTKRIVNLIHFIIDHLQQLVWLEINFSNLDAPDTPCFPDLIRRQLHQYSLSRPCQFRCSTKEIQIWL</sequence>
<organism evidence="1 3">
    <name type="scientific">Adineta ricciae</name>
    <name type="common">Rotifer</name>
    <dbReference type="NCBI Taxonomy" id="249248"/>
    <lineage>
        <taxon>Eukaryota</taxon>
        <taxon>Metazoa</taxon>
        <taxon>Spiralia</taxon>
        <taxon>Gnathifera</taxon>
        <taxon>Rotifera</taxon>
        <taxon>Eurotatoria</taxon>
        <taxon>Bdelloidea</taxon>
        <taxon>Adinetida</taxon>
        <taxon>Adinetidae</taxon>
        <taxon>Adineta</taxon>
    </lineage>
</organism>
<dbReference type="Proteomes" id="UP000663828">
    <property type="component" value="Unassembled WGS sequence"/>
</dbReference>
<dbReference type="AlphaFoldDB" id="A0A815JW35"/>
<dbReference type="Proteomes" id="UP000663852">
    <property type="component" value="Unassembled WGS sequence"/>
</dbReference>
<dbReference type="OrthoDB" id="10055595at2759"/>
<comment type="caution">
    <text evidence="1">The sequence shown here is derived from an EMBL/GenBank/DDBJ whole genome shotgun (WGS) entry which is preliminary data.</text>
</comment>
<evidence type="ECO:0000313" key="3">
    <source>
        <dbReference type="Proteomes" id="UP000663828"/>
    </source>
</evidence>
<accession>A0A815JW35</accession>
<proteinExistence type="predicted"/>
<protein>
    <submittedName>
        <fullName evidence="1">Uncharacterized protein</fullName>
    </submittedName>
</protein>
<gene>
    <name evidence="2" type="ORF">EDS130_LOCUS44698</name>
    <name evidence="1" type="ORF">XAT740_LOCUS33299</name>
</gene>
<evidence type="ECO:0000313" key="1">
    <source>
        <dbReference type="EMBL" id="CAF1385267.1"/>
    </source>
</evidence>